<dbReference type="InterPro" id="IPR043128">
    <property type="entry name" value="Rev_trsase/Diguanyl_cyclase"/>
</dbReference>
<dbReference type="NCBIfam" id="TIGR00254">
    <property type="entry name" value="GGDEF"/>
    <property type="match status" value="1"/>
</dbReference>
<evidence type="ECO:0000313" key="5">
    <source>
        <dbReference type="EMBL" id="SIQ22890.1"/>
    </source>
</evidence>
<comment type="catalytic activity">
    <reaction evidence="2">
        <text>2 GTP = 3',3'-c-di-GMP + 2 diphosphate</text>
        <dbReference type="Rhea" id="RHEA:24898"/>
        <dbReference type="ChEBI" id="CHEBI:33019"/>
        <dbReference type="ChEBI" id="CHEBI:37565"/>
        <dbReference type="ChEBI" id="CHEBI:58805"/>
        <dbReference type="EC" id="2.7.7.65"/>
    </reaction>
</comment>
<evidence type="ECO:0000313" key="6">
    <source>
        <dbReference type="Proteomes" id="UP000186400"/>
    </source>
</evidence>
<evidence type="ECO:0000256" key="2">
    <source>
        <dbReference type="ARBA" id="ARBA00034247"/>
    </source>
</evidence>
<proteinExistence type="predicted"/>
<accession>A0A1N6R1U9</accession>
<dbReference type="GO" id="GO:0052621">
    <property type="term" value="F:diguanylate cyclase activity"/>
    <property type="evidence" value="ECO:0007669"/>
    <property type="project" value="UniProtKB-EC"/>
</dbReference>
<dbReference type="Pfam" id="PF07696">
    <property type="entry name" value="7TMR-DISMED2"/>
    <property type="match status" value="1"/>
</dbReference>
<evidence type="ECO:0000259" key="4">
    <source>
        <dbReference type="PROSITE" id="PS50887"/>
    </source>
</evidence>
<dbReference type="FunFam" id="3.30.70.270:FF:000001">
    <property type="entry name" value="Diguanylate cyclase domain protein"/>
    <property type="match status" value="1"/>
</dbReference>
<keyword evidence="3" id="KW-0472">Membrane</keyword>
<dbReference type="PANTHER" id="PTHR45138">
    <property type="entry name" value="REGULATORY COMPONENTS OF SENSORY TRANSDUCTION SYSTEM"/>
    <property type="match status" value="1"/>
</dbReference>
<dbReference type="Proteomes" id="UP000186400">
    <property type="component" value="Unassembled WGS sequence"/>
</dbReference>
<dbReference type="RefSeq" id="WP_076488275.1">
    <property type="nucleotide sequence ID" value="NZ_FTMS01000005.1"/>
</dbReference>
<keyword evidence="3" id="KW-0812">Transmembrane</keyword>
<dbReference type="PANTHER" id="PTHR45138:SF9">
    <property type="entry name" value="DIGUANYLATE CYCLASE DGCM-RELATED"/>
    <property type="match status" value="1"/>
</dbReference>
<dbReference type="SMART" id="SM00267">
    <property type="entry name" value="GGDEF"/>
    <property type="match status" value="1"/>
</dbReference>
<feature type="transmembrane region" description="Helical" evidence="3">
    <location>
        <begin position="243"/>
        <end position="267"/>
    </location>
</feature>
<dbReference type="Pfam" id="PF00990">
    <property type="entry name" value="GGDEF"/>
    <property type="match status" value="1"/>
</dbReference>
<dbReference type="Pfam" id="PF07695">
    <property type="entry name" value="7TMR-DISM_7TM"/>
    <property type="match status" value="1"/>
</dbReference>
<evidence type="ECO:0000256" key="1">
    <source>
        <dbReference type="ARBA" id="ARBA00012528"/>
    </source>
</evidence>
<reference evidence="5 6" key="1">
    <citation type="submission" date="2017-01" db="EMBL/GenBank/DDBJ databases">
        <authorList>
            <person name="Mah S.A."/>
            <person name="Swanson W.J."/>
            <person name="Moy G.W."/>
            <person name="Vacquier V.D."/>
        </authorList>
    </citation>
    <scope>NUCLEOTIDE SEQUENCE [LARGE SCALE GENOMIC DNA]</scope>
    <source>
        <strain evidence="5 6">ASpG1</strain>
    </source>
</reference>
<dbReference type="InterPro" id="IPR000160">
    <property type="entry name" value="GGDEF_dom"/>
</dbReference>
<dbReference type="CDD" id="cd01949">
    <property type="entry name" value="GGDEF"/>
    <property type="match status" value="1"/>
</dbReference>
<dbReference type="Gene3D" id="3.30.70.270">
    <property type="match status" value="1"/>
</dbReference>
<dbReference type="OrthoDB" id="9779586at2"/>
<feature type="transmembrane region" description="Helical" evidence="3">
    <location>
        <begin position="279"/>
        <end position="298"/>
    </location>
</feature>
<organism evidence="5 6">
    <name type="scientific">Alkalispirochaeta americana</name>
    <dbReference type="NCBI Taxonomy" id="159291"/>
    <lineage>
        <taxon>Bacteria</taxon>
        <taxon>Pseudomonadati</taxon>
        <taxon>Spirochaetota</taxon>
        <taxon>Spirochaetia</taxon>
        <taxon>Spirochaetales</taxon>
        <taxon>Spirochaetaceae</taxon>
        <taxon>Alkalispirochaeta</taxon>
    </lineage>
</organism>
<dbReference type="EMBL" id="FTMS01000005">
    <property type="protein sequence ID" value="SIQ22890.1"/>
    <property type="molecule type" value="Genomic_DNA"/>
</dbReference>
<dbReference type="Gene3D" id="2.60.40.2380">
    <property type="match status" value="1"/>
</dbReference>
<feature type="transmembrane region" description="Helical" evidence="3">
    <location>
        <begin position="392"/>
        <end position="414"/>
    </location>
</feature>
<dbReference type="InterPro" id="IPR029787">
    <property type="entry name" value="Nucleotide_cyclase"/>
</dbReference>
<name>A0A1N6R1U9_9SPIO</name>
<dbReference type="SUPFAM" id="SSF55073">
    <property type="entry name" value="Nucleotide cyclase"/>
    <property type="match status" value="1"/>
</dbReference>
<feature type="transmembrane region" description="Helical" evidence="3">
    <location>
        <begin position="365"/>
        <end position="386"/>
    </location>
</feature>
<sequence>MREHHTRPEEPGDQKRFGRQEILRITTTPHPLGGTFLLALLGLLLGPLSTTVSHSAAPLQSGPVRNISVLEDPTGLMTLQDILSLGEGAFERHQEDRAPSYSYSRSAFWLRFPLSGAPPGTTWILEVAYPLIQKMDLYLVSHGDSREVLHHRGGSHYPFYERPVSYRNVVFPLGGLQGSSYQVYLRVRSNGALVLPLNLWRAGDFTASLAREYLLLGAYFGILLILVLYNLFLYLFVRRRSYLYYLLYVSCIAGFHLSLTGLAFQYLWPGHPWWANRSVMIFIAGSVATLQVFASELLSLKTAAPRFYRLLRCSAAGAVLMIVPALVLPYTPAMLMTIAGFIMASVIFCVTILSTLRGRDRLTWYFFTAWMLMIIAGILLSARSLAILPHSFLTLFGIQVASILEIVILSLALAHRARLLDQQRKIARHQAATDGLTGLTNRRYFEDYASEIIQSSRASDTPLALVLFDLDHFKKVNDTYGHDAGDTVLQTIAQRLTNHLRSSDALSRYGGEEFVFLLPQATREEALQKAEEVRSILSQQPISLDDQQPITVTASFGVACLKNEPTLRELMKRADAALYQAKHHGRNRVASG</sequence>
<keyword evidence="6" id="KW-1185">Reference proteome</keyword>
<dbReference type="EC" id="2.7.7.65" evidence="1"/>
<dbReference type="InterPro" id="IPR050469">
    <property type="entry name" value="Diguanylate_Cyclase"/>
</dbReference>
<evidence type="ECO:0000256" key="3">
    <source>
        <dbReference type="SAM" id="Phobius"/>
    </source>
</evidence>
<feature type="transmembrane region" description="Helical" evidence="3">
    <location>
        <begin position="333"/>
        <end position="353"/>
    </location>
</feature>
<dbReference type="STRING" id="159291.SAMN05920897_105137"/>
<feature type="transmembrane region" description="Helical" evidence="3">
    <location>
        <begin position="213"/>
        <end position="236"/>
    </location>
</feature>
<protein>
    <recommendedName>
        <fullName evidence="1">diguanylate cyclase</fullName>
        <ecNumber evidence="1">2.7.7.65</ecNumber>
    </recommendedName>
</protein>
<gene>
    <name evidence="5" type="ORF">SAMN05920897_105137</name>
</gene>
<feature type="transmembrane region" description="Helical" evidence="3">
    <location>
        <begin position="310"/>
        <end position="327"/>
    </location>
</feature>
<dbReference type="AlphaFoldDB" id="A0A1N6R1U9"/>
<dbReference type="PROSITE" id="PS50887">
    <property type="entry name" value="GGDEF"/>
    <property type="match status" value="1"/>
</dbReference>
<feature type="domain" description="GGDEF" evidence="4">
    <location>
        <begin position="461"/>
        <end position="592"/>
    </location>
</feature>
<dbReference type="InterPro" id="IPR011622">
    <property type="entry name" value="7TMR_DISM_rcpt_extracell_dom2"/>
</dbReference>
<keyword evidence="3" id="KW-1133">Transmembrane helix</keyword>
<dbReference type="InterPro" id="IPR011623">
    <property type="entry name" value="7TMR_DISM_rcpt_extracell_dom1"/>
</dbReference>